<evidence type="ECO:0000256" key="3">
    <source>
        <dbReference type="SAM" id="MobiDB-lite"/>
    </source>
</evidence>
<reference evidence="5 6" key="1">
    <citation type="journal article" date="2011" name="J. Bacteriol.">
        <title>Genome sequence of the mercury-methylating strain Desulfovibrio desulfuricans ND132.</title>
        <authorList>
            <person name="Brown S.D."/>
            <person name="Gilmour C.C."/>
            <person name="Kucken A.M."/>
            <person name="Wall J.D."/>
            <person name="Elias D.A."/>
            <person name="Brandt C.C."/>
            <person name="Podar M."/>
            <person name="Chertkov O."/>
            <person name="Held B."/>
            <person name="Bruce D.C."/>
            <person name="Detter J.C."/>
            <person name="Tapia R."/>
            <person name="Han C.S."/>
            <person name="Goodwin L.A."/>
            <person name="Cheng J.F."/>
            <person name="Pitluck S."/>
            <person name="Woyke T."/>
            <person name="Mikhailova N."/>
            <person name="Ivanova N.N."/>
            <person name="Han J."/>
            <person name="Lucas S."/>
            <person name="Lapidus A.L."/>
            <person name="Land M.L."/>
            <person name="Hauser L.J."/>
            <person name="Palumbo A.V."/>
        </authorList>
    </citation>
    <scope>NUCLEOTIDE SEQUENCE [LARGE SCALE GENOMIC DNA]</scope>
    <source>
        <strain evidence="5 6">ND132</strain>
    </source>
</reference>
<dbReference type="eggNOG" id="COG1433">
    <property type="taxonomic scope" value="Bacteria"/>
</dbReference>
<protein>
    <recommendedName>
        <fullName evidence="2">UPF0251 protein DND132_2334</fullName>
    </recommendedName>
</protein>
<name>F0JBN5_9BACT</name>
<dbReference type="Proteomes" id="UP000007845">
    <property type="component" value="Chromosome"/>
</dbReference>
<keyword evidence="6" id="KW-1185">Reference proteome</keyword>
<dbReference type="eggNOG" id="COG1342">
    <property type="taxonomic scope" value="Bacteria"/>
</dbReference>
<dbReference type="SMR" id="F0JBN5"/>
<comment type="similarity">
    <text evidence="1 2">Belongs to the UPF0251 family.</text>
</comment>
<dbReference type="KEGG" id="ddn:DND132_2334"/>
<dbReference type="HOGENOM" id="CLU_071826_0_0_7"/>
<dbReference type="PANTHER" id="PTHR37478:SF2">
    <property type="entry name" value="UPF0251 PROTEIN TK0562"/>
    <property type="match status" value="1"/>
</dbReference>
<sequence>MGRRKIRRTVQREPGATYYKPQGIPMLELQNATLTLEELEALRLADAQGLTQEEGAQAMGVSRATFGRVLGAARHIVATALAEGMAIRIDGGHYTLAEDAWECPKLLPDEMSETIGGDNMPGMDGTGPRGMGGGRCMGGRGRGMGRGMGQGRGMGGQGMGQGQGRGMSGQGQGMGQGRGAAQGSGTQQQIKDTTMSKIAVTTEGPTMDDRVDPRFGRAAGFAIVDPETMTVVQYVDNGGSQAMAQGAGIQAAENVANAGASVLLTGYVGPKAFAALQAAGIAIGQDVDNLTVRQAVEKYVAGQVDMADTANAPAGGNK</sequence>
<dbReference type="STRING" id="641491.DND132_2334"/>
<dbReference type="InterPro" id="IPR002852">
    <property type="entry name" value="UPF0251"/>
</dbReference>
<dbReference type="RefSeq" id="WP_014322964.1">
    <property type="nucleotide sequence ID" value="NC_016803.1"/>
</dbReference>
<dbReference type="InterPro" id="IPR033913">
    <property type="entry name" value="MTH1175_dom"/>
</dbReference>
<dbReference type="Pfam" id="PF02579">
    <property type="entry name" value="Nitro_FeMo-Co"/>
    <property type="match status" value="1"/>
</dbReference>
<proteinExistence type="inferred from homology"/>
<organism evidence="5 6">
    <name type="scientific">Pseudodesulfovibrio mercurii</name>
    <dbReference type="NCBI Taxonomy" id="641491"/>
    <lineage>
        <taxon>Bacteria</taxon>
        <taxon>Pseudomonadati</taxon>
        <taxon>Thermodesulfobacteriota</taxon>
        <taxon>Desulfovibrionia</taxon>
        <taxon>Desulfovibrionales</taxon>
        <taxon>Desulfovibrionaceae</taxon>
    </lineage>
</organism>
<evidence type="ECO:0000313" key="5">
    <source>
        <dbReference type="EMBL" id="EGB15538.1"/>
    </source>
</evidence>
<dbReference type="PANTHER" id="PTHR37478">
    <property type="match status" value="1"/>
</dbReference>
<evidence type="ECO:0000313" key="6">
    <source>
        <dbReference type="Proteomes" id="UP000007845"/>
    </source>
</evidence>
<dbReference type="InterPro" id="IPR003731">
    <property type="entry name" value="Di-Nase_FeMo-co_biosynth"/>
</dbReference>
<dbReference type="Gene3D" id="3.30.420.130">
    <property type="entry name" value="Dinitrogenase iron-molybdenum cofactor biosynthesis domain"/>
    <property type="match status" value="1"/>
</dbReference>
<dbReference type="HAMAP" id="MF_00674">
    <property type="entry name" value="UPF0251"/>
    <property type="match status" value="1"/>
</dbReference>
<feature type="region of interest" description="Disordered" evidence="3">
    <location>
        <begin position="151"/>
        <end position="192"/>
    </location>
</feature>
<gene>
    <name evidence="5" type="ORF">DND132_2334</name>
</gene>
<feature type="domain" description="Dinitrogenase iron-molybdenum cofactor biosynthesis" evidence="4">
    <location>
        <begin position="208"/>
        <end position="300"/>
    </location>
</feature>
<accession>F0JBN5</accession>
<evidence type="ECO:0000256" key="2">
    <source>
        <dbReference type="HAMAP-Rule" id="MF_00674"/>
    </source>
</evidence>
<evidence type="ECO:0000259" key="4">
    <source>
        <dbReference type="Pfam" id="PF02579"/>
    </source>
</evidence>
<feature type="compositionally biased region" description="Gly residues" evidence="3">
    <location>
        <begin position="151"/>
        <end position="182"/>
    </location>
</feature>
<dbReference type="SUPFAM" id="SSF53146">
    <property type="entry name" value="Nitrogenase accessory factor-like"/>
    <property type="match status" value="1"/>
</dbReference>
<dbReference type="Pfam" id="PF02001">
    <property type="entry name" value="DUF134"/>
    <property type="match status" value="1"/>
</dbReference>
<evidence type="ECO:0000256" key="1">
    <source>
        <dbReference type="ARBA" id="ARBA00009350"/>
    </source>
</evidence>
<dbReference type="CDD" id="cd00851">
    <property type="entry name" value="MTH1175"/>
    <property type="match status" value="1"/>
</dbReference>
<dbReference type="EMBL" id="CP003220">
    <property type="protein sequence ID" value="EGB15538.1"/>
    <property type="molecule type" value="Genomic_DNA"/>
</dbReference>
<dbReference type="InterPro" id="IPR036105">
    <property type="entry name" value="DiNase_FeMo-co_biosyn_sf"/>
</dbReference>
<dbReference type="AlphaFoldDB" id="F0JBN5"/>